<dbReference type="InParanoid" id="A0A0D0BQB8"/>
<evidence type="ECO:0000313" key="1">
    <source>
        <dbReference type="EMBL" id="KIK73727.1"/>
    </source>
</evidence>
<dbReference type="EMBL" id="KN829471">
    <property type="protein sequence ID" value="KIK73727.1"/>
    <property type="molecule type" value="Genomic_DNA"/>
</dbReference>
<dbReference type="OrthoDB" id="3232711at2759"/>
<reference evidence="1 2" key="1">
    <citation type="submission" date="2014-04" db="EMBL/GenBank/DDBJ databases">
        <authorList>
            <consortium name="DOE Joint Genome Institute"/>
            <person name="Kuo A."/>
            <person name="Kohler A."/>
            <person name="Jargeat P."/>
            <person name="Nagy L.G."/>
            <person name="Floudas D."/>
            <person name="Copeland A."/>
            <person name="Barry K.W."/>
            <person name="Cichocki N."/>
            <person name="Veneault-Fourrey C."/>
            <person name="LaButti K."/>
            <person name="Lindquist E.A."/>
            <person name="Lipzen A."/>
            <person name="Lundell T."/>
            <person name="Morin E."/>
            <person name="Murat C."/>
            <person name="Sun H."/>
            <person name="Tunlid A."/>
            <person name="Henrissat B."/>
            <person name="Grigoriev I.V."/>
            <person name="Hibbett D.S."/>
            <person name="Martin F."/>
            <person name="Nordberg H.P."/>
            <person name="Cantor M.N."/>
            <person name="Hua S.X."/>
        </authorList>
    </citation>
    <scope>NUCLEOTIDE SEQUENCE [LARGE SCALE GENOMIC DNA]</scope>
    <source>
        <strain evidence="1 2">Ve08.2h10</strain>
    </source>
</reference>
<protein>
    <submittedName>
        <fullName evidence="1">Uncharacterized protein</fullName>
    </submittedName>
</protein>
<keyword evidence="2" id="KW-1185">Reference proteome</keyword>
<accession>A0A0D0BQB8</accession>
<organism evidence="1 2">
    <name type="scientific">Paxillus rubicundulus Ve08.2h10</name>
    <dbReference type="NCBI Taxonomy" id="930991"/>
    <lineage>
        <taxon>Eukaryota</taxon>
        <taxon>Fungi</taxon>
        <taxon>Dikarya</taxon>
        <taxon>Basidiomycota</taxon>
        <taxon>Agaricomycotina</taxon>
        <taxon>Agaricomycetes</taxon>
        <taxon>Agaricomycetidae</taxon>
        <taxon>Boletales</taxon>
        <taxon>Paxilineae</taxon>
        <taxon>Paxillaceae</taxon>
        <taxon>Paxillus</taxon>
    </lineage>
</organism>
<name>A0A0D0BQB8_9AGAM</name>
<reference evidence="2" key="2">
    <citation type="submission" date="2015-01" db="EMBL/GenBank/DDBJ databases">
        <title>Evolutionary Origins and Diversification of the Mycorrhizal Mutualists.</title>
        <authorList>
            <consortium name="DOE Joint Genome Institute"/>
            <consortium name="Mycorrhizal Genomics Consortium"/>
            <person name="Kohler A."/>
            <person name="Kuo A."/>
            <person name="Nagy L.G."/>
            <person name="Floudas D."/>
            <person name="Copeland A."/>
            <person name="Barry K.W."/>
            <person name="Cichocki N."/>
            <person name="Veneault-Fourrey C."/>
            <person name="LaButti K."/>
            <person name="Lindquist E.A."/>
            <person name="Lipzen A."/>
            <person name="Lundell T."/>
            <person name="Morin E."/>
            <person name="Murat C."/>
            <person name="Riley R."/>
            <person name="Ohm R."/>
            <person name="Sun H."/>
            <person name="Tunlid A."/>
            <person name="Henrissat B."/>
            <person name="Grigoriev I.V."/>
            <person name="Hibbett D.S."/>
            <person name="Martin F."/>
        </authorList>
    </citation>
    <scope>NUCLEOTIDE SEQUENCE [LARGE SCALE GENOMIC DNA]</scope>
    <source>
        <strain evidence="2">Ve08.2h10</strain>
    </source>
</reference>
<evidence type="ECO:0000313" key="2">
    <source>
        <dbReference type="Proteomes" id="UP000054538"/>
    </source>
</evidence>
<dbReference type="HOGENOM" id="CLU_003703_3_3_1"/>
<sequence length="204" mass="23570">MDQEEFWMGHKVEEEDSNEEVFDEEVLPEVLPMQLPSSVGGPAAQELGFGNLVEEEIQLQIGQANECLERLRTDLGHKSVLYRQNFHSSSSVCTDTRSKKEIQRLIFKINKDVRGYHRAQKALQNLGASPDALGRFKLILPADLSVDKEVTEENRFGQGSDRLAWFWHVSGSSTPWTQEFYRVSWLKSKARFKRWEEELELVQN</sequence>
<proteinExistence type="predicted"/>
<dbReference type="AlphaFoldDB" id="A0A0D0BQB8"/>
<dbReference type="STRING" id="930991.A0A0D0BQB8"/>
<dbReference type="Proteomes" id="UP000054538">
    <property type="component" value="Unassembled WGS sequence"/>
</dbReference>
<gene>
    <name evidence="1" type="ORF">PAXRUDRAFT_20549</name>
</gene>